<evidence type="ECO:0000256" key="3">
    <source>
        <dbReference type="ARBA" id="ARBA00023157"/>
    </source>
</evidence>
<dbReference type="Gene3D" id="3.40.30.10">
    <property type="entry name" value="Glutaredoxin"/>
    <property type="match status" value="1"/>
</dbReference>
<evidence type="ECO:0000313" key="8">
    <source>
        <dbReference type="Proteomes" id="UP001589734"/>
    </source>
</evidence>
<keyword evidence="2" id="KW-0201">Cytochrome c-type biogenesis</keyword>
<dbReference type="PANTHER" id="PTHR42852:SF6">
    <property type="entry name" value="THIOL:DISULFIDE INTERCHANGE PROTEIN DSBE"/>
    <property type="match status" value="1"/>
</dbReference>
<evidence type="ECO:0000259" key="6">
    <source>
        <dbReference type="PROSITE" id="PS51352"/>
    </source>
</evidence>
<dbReference type="EMBL" id="JBHLYW010000009">
    <property type="protein sequence ID" value="MFC0078242.1"/>
    <property type="molecule type" value="Genomic_DNA"/>
</dbReference>
<evidence type="ECO:0000256" key="2">
    <source>
        <dbReference type="ARBA" id="ARBA00022748"/>
    </source>
</evidence>
<sequence>MQIRHKIKTLLVFSLIISCVYATAQKKNDVIVFSGVISNKIDDQIKIYDFQNQIVSEIKVSPQGKFAETLKLKDGFYTLKYEDASSKMFLESGSNLNVSFDAKDLKKSLKFSGKGGAVNSYIQKKSSKNWGIAEDLKIRYGLSETDFKRMMTKAKTSKDSLLLSQVGISENFKNKEKRNINYEYINEMIKYESDPAHYTANPDFKVSADFLPELKTFDYDNSDDFYFSNSYKNIVLGHYRRLGKELAERDKHDNYYLSYITAVSRAKNQDIKNILLYEHAKNAIAYTSDVQEYYKIYINSSTDQANNKVISQIYEKLLPISKGNMSPKFVGYDSYSGDKVSLDDLKGKYIYIDVWATWCGPCKVEIPHLGKIEEEYKGKNIQFLSISIDKRADIEKWKKMINDKKMGGIQVIADNAWDSKFIQDYFIKGIPRFILIDPQGKIISSNAPRPSEAKLRDLLNGLNI</sequence>
<dbReference type="PANTHER" id="PTHR42852">
    <property type="entry name" value="THIOL:DISULFIDE INTERCHANGE PROTEIN DSBE"/>
    <property type="match status" value="1"/>
</dbReference>
<keyword evidence="3" id="KW-1015">Disulfide bond</keyword>
<feature type="signal peptide" evidence="5">
    <location>
        <begin position="1"/>
        <end position="24"/>
    </location>
</feature>
<evidence type="ECO:0000256" key="5">
    <source>
        <dbReference type="SAM" id="SignalP"/>
    </source>
</evidence>
<keyword evidence="8" id="KW-1185">Reference proteome</keyword>
<accession>A0ABV6BU93</accession>
<dbReference type="Proteomes" id="UP001589734">
    <property type="component" value="Unassembled WGS sequence"/>
</dbReference>
<dbReference type="PROSITE" id="PS51352">
    <property type="entry name" value="THIOREDOXIN_2"/>
    <property type="match status" value="1"/>
</dbReference>
<gene>
    <name evidence="7" type="ORF">ACFFLS_14420</name>
</gene>
<comment type="caution">
    <text evidence="7">The sequence shown here is derived from an EMBL/GenBank/DDBJ whole genome shotgun (WGS) entry which is preliminary data.</text>
</comment>
<dbReference type="CDD" id="cd02966">
    <property type="entry name" value="TlpA_like_family"/>
    <property type="match status" value="1"/>
</dbReference>
<name>A0ABV6BU93_9FLAO</name>
<evidence type="ECO:0000313" key="7">
    <source>
        <dbReference type="EMBL" id="MFC0078242.1"/>
    </source>
</evidence>
<dbReference type="InterPro" id="IPR036249">
    <property type="entry name" value="Thioredoxin-like_sf"/>
</dbReference>
<proteinExistence type="predicted"/>
<feature type="domain" description="Thioredoxin" evidence="6">
    <location>
        <begin position="320"/>
        <end position="464"/>
    </location>
</feature>
<dbReference type="InterPro" id="IPR013766">
    <property type="entry name" value="Thioredoxin_domain"/>
</dbReference>
<dbReference type="SUPFAM" id="SSF52833">
    <property type="entry name" value="Thioredoxin-like"/>
    <property type="match status" value="1"/>
</dbReference>
<reference evidence="7 8" key="1">
    <citation type="submission" date="2024-09" db="EMBL/GenBank/DDBJ databases">
        <authorList>
            <person name="Sun Q."/>
            <person name="Mori K."/>
        </authorList>
    </citation>
    <scope>NUCLEOTIDE SEQUENCE [LARGE SCALE GENOMIC DNA]</scope>
    <source>
        <strain evidence="7 8">CGMCC 1.12926</strain>
    </source>
</reference>
<comment type="subcellular location">
    <subcellularLocation>
        <location evidence="1">Cell envelope</location>
    </subcellularLocation>
</comment>
<dbReference type="Pfam" id="PF08534">
    <property type="entry name" value="Redoxin"/>
    <property type="match status" value="1"/>
</dbReference>
<keyword evidence="5" id="KW-0732">Signal</keyword>
<evidence type="ECO:0000256" key="4">
    <source>
        <dbReference type="ARBA" id="ARBA00023284"/>
    </source>
</evidence>
<keyword evidence="4" id="KW-0676">Redox-active center</keyword>
<dbReference type="InterPro" id="IPR050553">
    <property type="entry name" value="Thioredoxin_ResA/DsbE_sf"/>
</dbReference>
<protein>
    <submittedName>
        <fullName evidence="7">TlpA family protein disulfide reductase</fullName>
    </submittedName>
</protein>
<evidence type="ECO:0000256" key="1">
    <source>
        <dbReference type="ARBA" id="ARBA00004196"/>
    </source>
</evidence>
<feature type="chain" id="PRO_5047459469" evidence="5">
    <location>
        <begin position="25"/>
        <end position="464"/>
    </location>
</feature>
<dbReference type="RefSeq" id="WP_379682285.1">
    <property type="nucleotide sequence ID" value="NZ_JBHLYW010000009.1"/>
</dbReference>
<organism evidence="7 8">
    <name type="scientific">Flavobacterium procerum</name>
    <dbReference type="NCBI Taxonomy" id="1455569"/>
    <lineage>
        <taxon>Bacteria</taxon>
        <taxon>Pseudomonadati</taxon>
        <taxon>Bacteroidota</taxon>
        <taxon>Flavobacteriia</taxon>
        <taxon>Flavobacteriales</taxon>
        <taxon>Flavobacteriaceae</taxon>
        <taxon>Flavobacterium</taxon>
    </lineage>
</organism>
<dbReference type="PROSITE" id="PS51257">
    <property type="entry name" value="PROKAR_LIPOPROTEIN"/>
    <property type="match status" value="1"/>
</dbReference>
<dbReference type="InterPro" id="IPR013740">
    <property type="entry name" value="Redoxin"/>
</dbReference>